<dbReference type="RefSeq" id="WP_135283914.1">
    <property type="nucleotide sequence ID" value="NZ_SMLL01000001.1"/>
</dbReference>
<keyword evidence="1" id="KW-0732">Signal</keyword>
<proteinExistence type="predicted"/>
<reference evidence="2 3" key="1">
    <citation type="submission" date="2019-03" db="EMBL/GenBank/DDBJ databases">
        <title>Ramlibacter rhizophilus CCTCC AB2015357, whole genome shotgun sequence.</title>
        <authorList>
            <person name="Zhang X."/>
            <person name="Feng G."/>
            <person name="Zhu H."/>
        </authorList>
    </citation>
    <scope>NUCLEOTIDE SEQUENCE [LARGE SCALE GENOMIC DNA]</scope>
    <source>
        <strain evidence="2 3">CCTCC AB2015357</strain>
    </source>
</reference>
<evidence type="ECO:0008006" key="4">
    <source>
        <dbReference type="Google" id="ProtNLM"/>
    </source>
</evidence>
<name>A0A4Z0C1D2_9BURK</name>
<feature type="signal peptide" evidence="1">
    <location>
        <begin position="1"/>
        <end position="31"/>
    </location>
</feature>
<dbReference type="Proteomes" id="UP000297564">
    <property type="component" value="Unassembled WGS sequence"/>
</dbReference>
<dbReference type="EMBL" id="SMLL01000001">
    <property type="protein sequence ID" value="TFZ05031.1"/>
    <property type="molecule type" value="Genomic_DNA"/>
</dbReference>
<feature type="chain" id="PRO_5021188316" description="DUF4785 family protein" evidence="1">
    <location>
        <begin position="32"/>
        <end position="835"/>
    </location>
</feature>
<evidence type="ECO:0000313" key="3">
    <source>
        <dbReference type="Proteomes" id="UP000297564"/>
    </source>
</evidence>
<evidence type="ECO:0000256" key="1">
    <source>
        <dbReference type="SAM" id="SignalP"/>
    </source>
</evidence>
<evidence type="ECO:0000313" key="2">
    <source>
        <dbReference type="EMBL" id="TFZ05031.1"/>
    </source>
</evidence>
<keyword evidence="3" id="KW-1185">Reference proteome</keyword>
<comment type="caution">
    <text evidence="2">The sequence shown here is derived from an EMBL/GenBank/DDBJ whole genome shotgun (WGS) entry which is preliminary data.</text>
</comment>
<sequence>MIARHLRTRCTGGLLACLVAALFAVPTGAAAQSAAPAATAPRADPVSSRLVERSDLDRGAVLAGPQAVEFELPPNASSVRILLNPGLRDFEAFRARRLADPELRLGYTIAVEVLGGRGRPVLDRPYTFRRDLQEAALADGTRTTGAFYLDRSAPVPLRSDQVLLDFQGTTTPTRLRLRLSQADPAITDVLARVYVPVPQSRRDAAVQWQRLSPEQRARMASGNLFPPQVLSQDERERLVASRWAPVAPRRGASVRELYVVRDLPATDPVDATPPPPPGLPVGPGQVATLPLQPGTGGVHLQLTPLAAAPGTAAPQPGEVVVRWAGENAFQRQVSKHRWAGTEPLELRLPLGAGWVEVASQRPAALRAWGDTPSGTVEVTPEPAFLRLWSAGPGEPLTYDITHAGRDATPLRLVFRRLAAAGATASDAPARVELLLGDGSALKRAQVPLITTSSMYDIPAEPAGGFAATEPTEAFFRVPPPVQRVRISSSEPLLVGAYTRPAGLARQVRTPDDSFAAAGAPGPIPAWFTLRPLDHETRLVNGASRVLRVQSRPPEDRPDLAAGQYVFEDFDPVTEAAARVFLAPREPGVPDRDEALSSTFRPLPADGRVALRASPGRQTVQPRLAWATRSGRQPPFHLRIRVDGGPVIKAAAAGMAGEVLLPPLAPGAHVVGVQSDAPVRWWINHAAQGEPWVRREALQLDRPLSFEVERRSSEQEFLSVRAFQPADARRPLRLRVRIEAPEPAESIGPFPGWLFTERVHEVQPSGQRALPVAETAQARTDPGRSFFIPLPDGAPRGRYRITIEPDSRAGWMTLSRVTPGLVAQRKLTVEGNVDEQ</sequence>
<dbReference type="AlphaFoldDB" id="A0A4Z0C1D2"/>
<accession>A0A4Z0C1D2</accession>
<protein>
    <recommendedName>
        <fullName evidence="4">DUF4785 family protein</fullName>
    </recommendedName>
</protein>
<organism evidence="2 3">
    <name type="scientific">Ramlibacter rhizophilus</name>
    <dbReference type="NCBI Taxonomy" id="1781167"/>
    <lineage>
        <taxon>Bacteria</taxon>
        <taxon>Pseudomonadati</taxon>
        <taxon>Pseudomonadota</taxon>
        <taxon>Betaproteobacteria</taxon>
        <taxon>Burkholderiales</taxon>
        <taxon>Comamonadaceae</taxon>
        <taxon>Ramlibacter</taxon>
    </lineage>
</organism>
<gene>
    <name evidence="2" type="ORF">EZ242_04595</name>
</gene>
<dbReference type="OrthoDB" id="7428201at2"/>